<accession>A0AAU7LT60</accession>
<dbReference type="EMBL" id="CP157675">
    <property type="protein sequence ID" value="XBP70832.1"/>
    <property type="molecule type" value="Genomic_DNA"/>
</dbReference>
<name>A0AAU7LT60_9BURK</name>
<protein>
    <submittedName>
        <fullName evidence="2">Uncharacterized protein</fullName>
    </submittedName>
</protein>
<keyword evidence="1" id="KW-0732">Signal</keyword>
<evidence type="ECO:0000256" key="1">
    <source>
        <dbReference type="SAM" id="SignalP"/>
    </source>
</evidence>
<gene>
    <name evidence="2" type="ORF">ABLV49_03200</name>
</gene>
<evidence type="ECO:0000313" key="2">
    <source>
        <dbReference type="EMBL" id="XBP70832.1"/>
    </source>
</evidence>
<dbReference type="RefSeq" id="WP_349280160.1">
    <property type="nucleotide sequence ID" value="NZ_CBCSCU010000032.1"/>
</dbReference>
<sequence>MKKHLLVSALSLAGLFAAPAWAESTYTSPATTGSTATARLDFTVTIPQVLFLRVGTSSGNAATDGTIDGITYTVPAANVGDASVIAGVGGDLTAGAVTVRTYGNGGNISLNSTTTGPLTTGTAGEVIPWSQISVAAAPLASTTTGFTNAAITHPAFNLGATGGAGTVTTLTATNKVVRVEGKWTYSYLNTNSVAAGTYGGTVAKNGRVTYTATQL</sequence>
<dbReference type="AlphaFoldDB" id="A0AAU7LT60"/>
<reference evidence="2" key="1">
    <citation type="submission" date="2024-05" db="EMBL/GenBank/DDBJ databases">
        <authorList>
            <person name="Bunk B."/>
            <person name="Swiderski J."/>
            <person name="Sproer C."/>
            <person name="Thiel V."/>
        </authorList>
    </citation>
    <scope>NUCLEOTIDE SEQUENCE</scope>
    <source>
        <strain evidence="2">DSM 17735</strain>
    </source>
</reference>
<feature type="signal peptide" evidence="1">
    <location>
        <begin position="1"/>
        <end position="22"/>
    </location>
</feature>
<feature type="chain" id="PRO_5043761667" evidence="1">
    <location>
        <begin position="23"/>
        <end position="215"/>
    </location>
</feature>
<organism evidence="2">
    <name type="scientific">Polaromonas hydrogenivorans</name>
    <dbReference type="NCBI Taxonomy" id="335476"/>
    <lineage>
        <taxon>Bacteria</taxon>
        <taxon>Pseudomonadati</taxon>
        <taxon>Pseudomonadota</taxon>
        <taxon>Betaproteobacteria</taxon>
        <taxon>Burkholderiales</taxon>
        <taxon>Comamonadaceae</taxon>
        <taxon>Polaromonas</taxon>
    </lineage>
</organism>
<proteinExistence type="predicted"/>